<evidence type="ECO:0000256" key="4">
    <source>
        <dbReference type="ARBA" id="ARBA00022630"/>
    </source>
</evidence>
<evidence type="ECO:0000256" key="18">
    <source>
        <dbReference type="RuleBase" id="RU361177"/>
    </source>
</evidence>
<comment type="catalytic activity">
    <reaction evidence="14">
        <text>hypotaurine + NADH + O2 + H(+) = taurine + NAD(+) + H2O</text>
        <dbReference type="Rhea" id="RHEA:74111"/>
        <dbReference type="ChEBI" id="CHEBI:15377"/>
        <dbReference type="ChEBI" id="CHEBI:15378"/>
        <dbReference type="ChEBI" id="CHEBI:15379"/>
        <dbReference type="ChEBI" id="CHEBI:57540"/>
        <dbReference type="ChEBI" id="CHEBI:57853"/>
        <dbReference type="ChEBI" id="CHEBI:57945"/>
        <dbReference type="ChEBI" id="CHEBI:507393"/>
        <dbReference type="EC" id="1.14.13.8"/>
    </reaction>
    <physiologicalReaction direction="left-to-right" evidence="14">
        <dbReference type="Rhea" id="RHEA:74112"/>
    </physiologicalReaction>
</comment>
<keyword evidence="6" id="KW-0256">Endoplasmic reticulum</keyword>
<comment type="function">
    <text evidence="13">Broad spectrum monooxygenase that catalyzes the oxygenation of a wide variety of nitrogen- and sulfur-containing compounds including xenobiotics. Catalyzes the S-oxygenation of hypotaurine to produce taurine, an organic osmolyte involved in cell volume regulation as well as a variety of cytoprotective and developmental processes. In vitro, catalyzes the N-oxygenation of trimethylamine (TMA) to produce trimethylamine N-oxide (TMAO) and could therefore participate to the detoxification of this compound that is generated by the action of gut microbiota from dietary precursors such as choline, choline containing compounds, betaine or L-carnitine.</text>
</comment>
<organism evidence="19 20">
    <name type="scientific">Argiope bruennichi</name>
    <name type="common">Wasp spider</name>
    <name type="synonym">Aranea bruennichi</name>
    <dbReference type="NCBI Taxonomy" id="94029"/>
    <lineage>
        <taxon>Eukaryota</taxon>
        <taxon>Metazoa</taxon>
        <taxon>Ecdysozoa</taxon>
        <taxon>Arthropoda</taxon>
        <taxon>Chelicerata</taxon>
        <taxon>Arachnida</taxon>
        <taxon>Araneae</taxon>
        <taxon>Araneomorphae</taxon>
        <taxon>Entelegynae</taxon>
        <taxon>Araneoidea</taxon>
        <taxon>Araneidae</taxon>
        <taxon>Argiope</taxon>
    </lineage>
</organism>
<sequence length="393" mass="44708">MKKTVAVIGAGSSGISAIKVCKEEGIDVVCYEKTNRIGGLWNYAGGQNEGATVMKSTVINSHKEMSAFSDFPPPSHFPNYMHNSQVQQYFLMYAENFELLPHIRYNHDVVRVSKSSDYEETGRWKVVFKILPDEKEFEQIFDGFMLCNGHHACPRMPQFPGQSDFLGPVIHSQSLKVPDDFKDLNVLVVGIGNSGVDAAVELSNVAKQLRLYLQRIQTAVFPFMKESILNSTNNELELYKLTFSPDLQHPTLAVIGLVQVFGSHFPIEEAQSRWFAQLMNGKVVLPDRKEMKKEISRRRKAMDVRFVDSARHTVEVDFIHFMDDITREYGATPNMRKLLLTDPKLFFACLVGPGLPYQYRLNGPHSWPKARETILNFPSRVEMPDDNCCCQME</sequence>
<reference evidence="19" key="2">
    <citation type="submission" date="2020-06" db="EMBL/GenBank/DDBJ databases">
        <authorList>
            <person name="Sheffer M."/>
        </authorList>
    </citation>
    <scope>NUCLEOTIDE SEQUENCE</scope>
</reference>
<evidence type="ECO:0000256" key="12">
    <source>
        <dbReference type="ARBA" id="ARBA00023136"/>
    </source>
</evidence>
<dbReference type="EC" id="1.-.-.-" evidence="18"/>
<evidence type="ECO:0000256" key="8">
    <source>
        <dbReference type="ARBA" id="ARBA00022857"/>
    </source>
</evidence>
<dbReference type="PIRSF" id="PIRSF000332">
    <property type="entry name" value="FMO"/>
    <property type="match status" value="1"/>
</dbReference>
<comment type="subcellular location">
    <subcellularLocation>
        <location evidence="2">Endoplasmic reticulum membrane</location>
        <topology evidence="2">Single-pass membrane protein</topology>
    </subcellularLocation>
</comment>
<evidence type="ECO:0000256" key="2">
    <source>
        <dbReference type="ARBA" id="ARBA00004389"/>
    </source>
</evidence>
<evidence type="ECO:0000256" key="15">
    <source>
        <dbReference type="ARBA" id="ARBA00048041"/>
    </source>
</evidence>
<evidence type="ECO:0000256" key="16">
    <source>
        <dbReference type="ARBA" id="ARBA00048088"/>
    </source>
</evidence>
<dbReference type="AlphaFoldDB" id="A0A8T0FI75"/>
<evidence type="ECO:0000256" key="10">
    <source>
        <dbReference type="ARBA" id="ARBA00023002"/>
    </source>
</evidence>
<dbReference type="GO" id="GO:0005789">
    <property type="term" value="C:endoplasmic reticulum membrane"/>
    <property type="evidence" value="ECO:0007669"/>
    <property type="project" value="UniProtKB-SubCell"/>
</dbReference>
<keyword evidence="20" id="KW-1185">Reference proteome</keyword>
<dbReference type="GO" id="GO:0034899">
    <property type="term" value="F:trimethylamine monooxygenase activity"/>
    <property type="evidence" value="ECO:0007669"/>
    <property type="project" value="UniProtKB-EC"/>
</dbReference>
<evidence type="ECO:0000256" key="9">
    <source>
        <dbReference type="ARBA" id="ARBA00022989"/>
    </source>
</evidence>
<dbReference type="PANTHER" id="PTHR23023">
    <property type="entry name" value="DIMETHYLANILINE MONOOXYGENASE"/>
    <property type="match status" value="1"/>
</dbReference>
<comment type="catalytic activity">
    <reaction evidence="17">
        <text>N,N-dimethylaniline + NADPH + O2 + H(+) = N,N-dimethylaniline N-oxide + NADP(+) + H2O</text>
        <dbReference type="Rhea" id="RHEA:24468"/>
        <dbReference type="ChEBI" id="CHEBI:15377"/>
        <dbReference type="ChEBI" id="CHEBI:15378"/>
        <dbReference type="ChEBI" id="CHEBI:15379"/>
        <dbReference type="ChEBI" id="CHEBI:16269"/>
        <dbReference type="ChEBI" id="CHEBI:17735"/>
        <dbReference type="ChEBI" id="CHEBI:57783"/>
        <dbReference type="ChEBI" id="CHEBI:58349"/>
        <dbReference type="EC" id="1.14.13.8"/>
    </reaction>
    <physiologicalReaction direction="left-to-right" evidence="17">
        <dbReference type="Rhea" id="RHEA:24469"/>
    </physiologicalReaction>
</comment>
<comment type="catalytic activity">
    <reaction evidence="16">
        <text>trimethylamine + NADPH + O2 = trimethylamine N-oxide + NADP(+) + H2O</text>
        <dbReference type="Rhea" id="RHEA:31979"/>
        <dbReference type="ChEBI" id="CHEBI:15377"/>
        <dbReference type="ChEBI" id="CHEBI:15379"/>
        <dbReference type="ChEBI" id="CHEBI:15724"/>
        <dbReference type="ChEBI" id="CHEBI:57783"/>
        <dbReference type="ChEBI" id="CHEBI:58349"/>
        <dbReference type="ChEBI" id="CHEBI:58389"/>
        <dbReference type="EC" id="1.14.13.148"/>
    </reaction>
    <physiologicalReaction direction="left-to-right" evidence="16">
        <dbReference type="Rhea" id="RHEA:31980"/>
    </physiologicalReaction>
</comment>
<dbReference type="FunFam" id="3.50.50.60:FF:000159">
    <property type="entry name" value="Dimethylaniline monooxygenase [N-oxide-forming]"/>
    <property type="match status" value="1"/>
</dbReference>
<keyword evidence="12" id="KW-0472">Membrane</keyword>
<dbReference type="Proteomes" id="UP000807504">
    <property type="component" value="Unassembled WGS sequence"/>
</dbReference>
<dbReference type="SUPFAM" id="SSF51905">
    <property type="entry name" value="FAD/NAD(P)-binding domain"/>
    <property type="match status" value="2"/>
</dbReference>
<accession>A0A8T0FI75</accession>
<evidence type="ECO:0000256" key="3">
    <source>
        <dbReference type="ARBA" id="ARBA00009183"/>
    </source>
</evidence>
<name>A0A8T0FI75_ARGBR</name>
<evidence type="ECO:0000256" key="17">
    <source>
        <dbReference type="ARBA" id="ARBA00049443"/>
    </source>
</evidence>
<keyword evidence="8" id="KW-0521">NADP</keyword>
<evidence type="ECO:0000256" key="5">
    <source>
        <dbReference type="ARBA" id="ARBA00022692"/>
    </source>
</evidence>
<dbReference type="Gene3D" id="3.50.50.60">
    <property type="entry name" value="FAD/NAD(P)-binding domain"/>
    <property type="match status" value="2"/>
</dbReference>
<keyword evidence="5" id="KW-0812">Transmembrane</keyword>
<comment type="caution">
    <text evidence="19">The sequence shown here is derived from an EMBL/GenBank/DDBJ whole genome shotgun (WGS) entry which is preliminary data.</text>
</comment>
<keyword evidence="10 18" id="KW-0560">Oxidoreductase</keyword>
<keyword evidence="4 18" id="KW-0285">Flavoprotein</keyword>
<evidence type="ECO:0000256" key="1">
    <source>
        <dbReference type="ARBA" id="ARBA00001974"/>
    </source>
</evidence>
<keyword evidence="11 18" id="KW-0503">Monooxygenase</keyword>
<dbReference type="GO" id="GO:0050660">
    <property type="term" value="F:flavin adenine dinucleotide binding"/>
    <property type="evidence" value="ECO:0007669"/>
    <property type="project" value="InterPro"/>
</dbReference>
<comment type="cofactor">
    <cofactor evidence="1 18">
        <name>FAD</name>
        <dbReference type="ChEBI" id="CHEBI:57692"/>
    </cofactor>
</comment>
<dbReference type="PRINTS" id="PR00370">
    <property type="entry name" value="FMOXYGENASE"/>
</dbReference>
<evidence type="ECO:0000256" key="11">
    <source>
        <dbReference type="ARBA" id="ARBA00023033"/>
    </source>
</evidence>
<evidence type="ECO:0000256" key="7">
    <source>
        <dbReference type="ARBA" id="ARBA00022827"/>
    </source>
</evidence>
<reference evidence="19" key="1">
    <citation type="journal article" date="2020" name="bioRxiv">
        <title>Chromosome-level reference genome of the European wasp spider Argiope bruennichi: a resource for studies on range expansion and evolutionary adaptation.</title>
        <authorList>
            <person name="Sheffer M.M."/>
            <person name="Hoppe A."/>
            <person name="Krehenwinkel H."/>
            <person name="Uhl G."/>
            <person name="Kuss A.W."/>
            <person name="Jensen L."/>
            <person name="Jensen C."/>
            <person name="Gillespie R.G."/>
            <person name="Hoff K.J."/>
            <person name="Prost S."/>
        </authorList>
    </citation>
    <scope>NUCLEOTIDE SEQUENCE</scope>
</reference>
<comment type="similarity">
    <text evidence="3 18">Belongs to the FMO family.</text>
</comment>
<dbReference type="InterPro" id="IPR036188">
    <property type="entry name" value="FAD/NAD-bd_sf"/>
</dbReference>
<evidence type="ECO:0000256" key="13">
    <source>
        <dbReference type="ARBA" id="ARBA00045957"/>
    </source>
</evidence>
<protein>
    <recommendedName>
        <fullName evidence="18">Flavin-containing monooxygenase</fullName>
        <ecNumber evidence="18">1.-.-.-</ecNumber>
    </recommendedName>
</protein>
<dbReference type="InterPro" id="IPR050346">
    <property type="entry name" value="FMO-like"/>
</dbReference>
<dbReference type="GO" id="GO:0050661">
    <property type="term" value="F:NADP binding"/>
    <property type="evidence" value="ECO:0007669"/>
    <property type="project" value="InterPro"/>
</dbReference>
<dbReference type="GO" id="GO:0004499">
    <property type="term" value="F:N,N-dimethylaniline monooxygenase activity"/>
    <property type="evidence" value="ECO:0007669"/>
    <property type="project" value="InterPro"/>
</dbReference>
<evidence type="ECO:0000256" key="14">
    <source>
        <dbReference type="ARBA" id="ARBA00047338"/>
    </source>
</evidence>
<comment type="catalytic activity">
    <reaction evidence="15">
        <text>hypotaurine + NADPH + O2 + H(+) = taurine + NADP(+) + H2O</text>
        <dbReference type="Rhea" id="RHEA:69819"/>
        <dbReference type="ChEBI" id="CHEBI:15377"/>
        <dbReference type="ChEBI" id="CHEBI:15378"/>
        <dbReference type="ChEBI" id="CHEBI:15379"/>
        <dbReference type="ChEBI" id="CHEBI:57783"/>
        <dbReference type="ChEBI" id="CHEBI:57853"/>
        <dbReference type="ChEBI" id="CHEBI:58349"/>
        <dbReference type="ChEBI" id="CHEBI:507393"/>
        <dbReference type="EC" id="1.14.13.8"/>
    </reaction>
    <physiologicalReaction direction="left-to-right" evidence="15">
        <dbReference type="Rhea" id="RHEA:69820"/>
    </physiologicalReaction>
</comment>
<gene>
    <name evidence="19" type="ORF">HNY73_007184</name>
</gene>
<dbReference type="EMBL" id="JABXBU010000012">
    <property type="protein sequence ID" value="KAF8789229.1"/>
    <property type="molecule type" value="Genomic_DNA"/>
</dbReference>
<keyword evidence="9" id="KW-1133">Transmembrane helix</keyword>
<dbReference type="InterPro" id="IPR000960">
    <property type="entry name" value="Flavin_mOase"/>
</dbReference>
<evidence type="ECO:0000256" key="6">
    <source>
        <dbReference type="ARBA" id="ARBA00022824"/>
    </source>
</evidence>
<dbReference type="Pfam" id="PF00743">
    <property type="entry name" value="FMO-like"/>
    <property type="match status" value="2"/>
</dbReference>
<evidence type="ECO:0000313" key="20">
    <source>
        <dbReference type="Proteomes" id="UP000807504"/>
    </source>
</evidence>
<proteinExistence type="inferred from homology"/>
<evidence type="ECO:0000313" key="19">
    <source>
        <dbReference type="EMBL" id="KAF8789229.1"/>
    </source>
</evidence>
<dbReference type="InterPro" id="IPR020946">
    <property type="entry name" value="Flavin_mOase-like"/>
</dbReference>
<keyword evidence="7 18" id="KW-0274">FAD</keyword>